<dbReference type="NCBIfam" id="TIGR03506">
    <property type="entry name" value="FlgEFG_subfam"/>
    <property type="match status" value="1"/>
</dbReference>
<dbReference type="InterPro" id="IPR037058">
    <property type="entry name" value="Falgellar_hook_FlgE_sf"/>
</dbReference>
<protein>
    <recommendedName>
        <fullName evidence="3 5">Flagellar hook protein FlgE</fullName>
    </recommendedName>
</protein>
<dbReference type="AlphaFoldDB" id="A0A2S2DLW1"/>
<evidence type="ECO:0000313" key="12">
    <source>
        <dbReference type="Proteomes" id="UP000245820"/>
    </source>
</evidence>
<dbReference type="GO" id="GO:0071978">
    <property type="term" value="P:bacterial-type flagellum-dependent swarming motility"/>
    <property type="evidence" value="ECO:0007669"/>
    <property type="project" value="TreeGrafter"/>
</dbReference>
<proteinExistence type="inferred from homology"/>
<dbReference type="KEGG" id="mtim:DIR46_19270"/>
<dbReference type="InterPro" id="IPR020013">
    <property type="entry name" value="Flagellar_FlgE/F/G"/>
</dbReference>
<keyword evidence="11" id="KW-0966">Cell projection</keyword>
<dbReference type="Pfam" id="PF22692">
    <property type="entry name" value="LlgE_F_G_D1"/>
    <property type="match status" value="1"/>
</dbReference>
<evidence type="ECO:0000256" key="4">
    <source>
        <dbReference type="ARBA" id="ARBA00023143"/>
    </source>
</evidence>
<dbReference type="InterPro" id="IPR001444">
    <property type="entry name" value="Flag_bb_rod_N"/>
</dbReference>
<dbReference type="Pfam" id="PF06429">
    <property type="entry name" value="Flg_bbr_C"/>
    <property type="match status" value="1"/>
</dbReference>
<feature type="domain" description="Flagellar hook protein FlgE D2" evidence="9">
    <location>
        <begin position="162"/>
        <end position="388"/>
    </location>
</feature>
<dbReference type="Proteomes" id="UP000245820">
    <property type="component" value="Chromosome"/>
</dbReference>
<comment type="subcellular location">
    <subcellularLocation>
        <location evidence="1 5">Bacterial flagellum basal body</location>
    </subcellularLocation>
</comment>
<dbReference type="InterPro" id="IPR019776">
    <property type="entry name" value="Flagellar_basal_body_rod_CS"/>
</dbReference>
<dbReference type="InterPro" id="IPR037925">
    <property type="entry name" value="FlgE/F/G-like"/>
</dbReference>
<keyword evidence="4 5" id="KW-0975">Bacterial flagellum</keyword>
<feature type="compositionally biased region" description="Polar residues" evidence="6">
    <location>
        <begin position="177"/>
        <end position="193"/>
    </location>
</feature>
<dbReference type="EMBL" id="CP029343">
    <property type="protein sequence ID" value="AWL06360.1"/>
    <property type="molecule type" value="Genomic_DNA"/>
</dbReference>
<keyword evidence="11" id="KW-0282">Flagellum</keyword>
<dbReference type="PROSITE" id="PS00588">
    <property type="entry name" value="FLAGELLA_BB_ROD"/>
    <property type="match status" value="1"/>
</dbReference>
<evidence type="ECO:0000256" key="2">
    <source>
        <dbReference type="ARBA" id="ARBA00009677"/>
    </source>
</evidence>
<evidence type="ECO:0000259" key="8">
    <source>
        <dbReference type="Pfam" id="PF06429"/>
    </source>
</evidence>
<sequence>MSFQQGLSGLNGAAKSLDVIGNNIANASTVGFKGSTTQFADVYANALNGAGGTQAGIGVKVAAIAQQFNQGNIETSGNPLDIAINGAGFFRIEQAGVVQYSRNGQFSLDKNGYIVNAQGAKLTGYGLGANGQLAAGAPVPIQIDTSDQPPKVTSNIFAEIQLDSRSQPPANKPFNPNDPTTYNKQSPLSTYDTLGNPHTLSLYYVKTEAGEWDVYTSMDGTEMESAKAAGVTLTDAGVLGARTTWDNADAAGKAGAITAYATSAANAVRTAAVAADPAMSADDQAKIAATATAAAAIPGATPEQVNAAIMKVLAVAPKPLGTLHFDTNGALNMATSGTGPGFNGKFSASLPVVPSTGAELQIPVTFDFAKSTQYGNATSEKRLDQDGYKPGALQRFTTGADGIILGQYSNGQTKPLGQVILANFTNPNGLEPLGNNAWAESAQSGTPLIGTAGTGGMGVLQAGSVEASSVDLTAELVNMITAQRVYQANAQTIKTQDSVLQTLVNLR</sequence>
<feature type="domain" description="Flagellar basal-body/hook protein C-terminal" evidence="8">
    <location>
        <begin position="461"/>
        <end position="506"/>
    </location>
</feature>
<dbReference type="Pfam" id="PF00460">
    <property type="entry name" value="Flg_bb_rod"/>
    <property type="match status" value="1"/>
</dbReference>
<dbReference type="Pfam" id="PF07559">
    <property type="entry name" value="FlgE_D2"/>
    <property type="match status" value="1"/>
</dbReference>
<dbReference type="InterPro" id="IPR011491">
    <property type="entry name" value="FlgE_D2"/>
</dbReference>
<accession>A0A2S2DLW1</accession>
<feature type="region of interest" description="Disordered" evidence="6">
    <location>
        <begin position="162"/>
        <end position="193"/>
    </location>
</feature>
<gene>
    <name evidence="11" type="ORF">DIR46_19270</name>
</gene>
<evidence type="ECO:0000259" key="10">
    <source>
        <dbReference type="Pfam" id="PF22692"/>
    </source>
</evidence>
<dbReference type="RefSeq" id="WP_109346678.1">
    <property type="nucleotide sequence ID" value="NZ_CP029343.1"/>
</dbReference>
<evidence type="ECO:0000259" key="7">
    <source>
        <dbReference type="Pfam" id="PF00460"/>
    </source>
</evidence>
<keyword evidence="11" id="KW-0969">Cilium</keyword>
<dbReference type="InterPro" id="IPR010930">
    <property type="entry name" value="Flg_bb/hook_C_dom"/>
</dbReference>
<dbReference type="GO" id="GO:0009425">
    <property type="term" value="C:bacterial-type flagellum basal body"/>
    <property type="evidence" value="ECO:0007669"/>
    <property type="project" value="UniProtKB-SubCell"/>
</dbReference>
<dbReference type="GO" id="GO:0005829">
    <property type="term" value="C:cytosol"/>
    <property type="evidence" value="ECO:0007669"/>
    <property type="project" value="TreeGrafter"/>
</dbReference>
<evidence type="ECO:0000256" key="3">
    <source>
        <dbReference type="ARBA" id="ARBA00019015"/>
    </source>
</evidence>
<name>A0A2S2DLW1_9BURK</name>
<dbReference type="PANTHER" id="PTHR30435:SF1">
    <property type="entry name" value="FLAGELLAR HOOK PROTEIN FLGE"/>
    <property type="match status" value="1"/>
</dbReference>
<evidence type="ECO:0000259" key="9">
    <source>
        <dbReference type="Pfam" id="PF07559"/>
    </source>
</evidence>
<evidence type="ECO:0000313" key="11">
    <source>
        <dbReference type="EMBL" id="AWL06360.1"/>
    </source>
</evidence>
<dbReference type="InterPro" id="IPR053967">
    <property type="entry name" value="LlgE_F_G-like_D1"/>
</dbReference>
<dbReference type="OrthoDB" id="8578401at2"/>
<dbReference type="Gene3D" id="2.60.98.20">
    <property type="entry name" value="Flagellar hook protein FlgE"/>
    <property type="match status" value="1"/>
</dbReference>
<evidence type="ECO:0000256" key="6">
    <source>
        <dbReference type="SAM" id="MobiDB-lite"/>
    </source>
</evidence>
<feature type="domain" description="Flagellar hook protein FlgE/F/G-like D1" evidence="10">
    <location>
        <begin position="83"/>
        <end position="145"/>
    </location>
</feature>
<feature type="domain" description="Flagellar basal body rod protein N-terminal" evidence="7">
    <location>
        <begin position="6"/>
        <end position="33"/>
    </location>
</feature>
<dbReference type="SUPFAM" id="SSF117143">
    <property type="entry name" value="Flagellar hook protein flgE"/>
    <property type="match status" value="1"/>
</dbReference>
<evidence type="ECO:0000256" key="1">
    <source>
        <dbReference type="ARBA" id="ARBA00004117"/>
    </source>
</evidence>
<organism evidence="11 12">
    <name type="scientific">Massilia oculi</name>
    <dbReference type="NCBI Taxonomy" id="945844"/>
    <lineage>
        <taxon>Bacteria</taxon>
        <taxon>Pseudomonadati</taxon>
        <taxon>Pseudomonadota</taxon>
        <taxon>Betaproteobacteria</taxon>
        <taxon>Burkholderiales</taxon>
        <taxon>Oxalobacteraceae</taxon>
        <taxon>Telluria group</taxon>
        <taxon>Massilia</taxon>
    </lineage>
</organism>
<comment type="similarity">
    <text evidence="2 5">Belongs to the flagella basal body rod proteins family.</text>
</comment>
<reference evidence="11 12" key="1">
    <citation type="submission" date="2018-05" db="EMBL/GenBank/DDBJ databases">
        <title>Complete genome sequence of Massilia oculi sp. nov. CCUG 43427T (=DSM 26321T), the type strain of M. oculi, and comparison with genome sequences of other Massilia strains.</title>
        <authorList>
            <person name="Zhu B."/>
        </authorList>
    </citation>
    <scope>NUCLEOTIDE SEQUENCE [LARGE SCALE GENOMIC DNA]</scope>
    <source>
        <strain evidence="11 12">CCUG 43427</strain>
    </source>
</reference>
<keyword evidence="12" id="KW-1185">Reference proteome</keyword>
<dbReference type="PANTHER" id="PTHR30435">
    <property type="entry name" value="FLAGELLAR PROTEIN"/>
    <property type="match status" value="1"/>
</dbReference>
<dbReference type="GO" id="GO:0009424">
    <property type="term" value="C:bacterial-type flagellum hook"/>
    <property type="evidence" value="ECO:0007669"/>
    <property type="project" value="TreeGrafter"/>
</dbReference>
<comment type="function">
    <text evidence="5">A flexible structure which links the flagellar filament to the drive apparatus in the basal body.</text>
</comment>
<evidence type="ECO:0000256" key="5">
    <source>
        <dbReference type="RuleBase" id="RU362116"/>
    </source>
</evidence>